<evidence type="ECO:0000256" key="1">
    <source>
        <dbReference type="ARBA" id="ARBA00004651"/>
    </source>
</evidence>
<feature type="transmembrane region" description="Helical" evidence="6">
    <location>
        <begin position="155"/>
        <end position="175"/>
    </location>
</feature>
<evidence type="ECO:0000313" key="10">
    <source>
        <dbReference type="Proteomes" id="UP000255106"/>
    </source>
</evidence>
<evidence type="ECO:0000256" key="6">
    <source>
        <dbReference type="SAM" id="Phobius"/>
    </source>
</evidence>
<evidence type="ECO:0000256" key="3">
    <source>
        <dbReference type="ARBA" id="ARBA00022692"/>
    </source>
</evidence>
<keyword evidence="4 6" id="KW-1133">Transmembrane helix</keyword>
<dbReference type="SUPFAM" id="SSF53474">
    <property type="entry name" value="alpha/beta-Hydrolases"/>
    <property type="match status" value="1"/>
</dbReference>
<dbReference type="EMBL" id="UGJB01000004">
    <property type="protein sequence ID" value="STQ09831.1"/>
    <property type="molecule type" value="Genomic_DNA"/>
</dbReference>
<dbReference type="InterPro" id="IPR051258">
    <property type="entry name" value="Diverse_Substrate_Transporter"/>
</dbReference>
<feature type="domain" description="EamA" evidence="7">
    <location>
        <begin position="158"/>
        <end position="287"/>
    </location>
</feature>
<proteinExistence type="predicted"/>
<dbReference type="GO" id="GO:0005886">
    <property type="term" value="C:plasma membrane"/>
    <property type="evidence" value="ECO:0007669"/>
    <property type="project" value="UniProtKB-SubCell"/>
</dbReference>
<evidence type="ECO:0000256" key="5">
    <source>
        <dbReference type="ARBA" id="ARBA00023136"/>
    </source>
</evidence>
<evidence type="ECO:0000313" key="9">
    <source>
        <dbReference type="EMBL" id="STQ09831.1"/>
    </source>
</evidence>
<feature type="transmembrane region" description="Helical" evidence="6">
    <location>
        <begin position="187"/>
        <end position="208"/>
    </location>
</feature>
<feature type="domain" description="EamA" evidence="7">
    <location>
        <begin position="16"/>
        <end position="142"/>
    </location>
</feature>
<evidence type="ECO:0000259" key="8">
    <source>
        <dbReference type="Pfam" id="PF00975"/>
    </source>
</evidence>
<keyword evidence="5 6" id="KW-0472">Membrane</keyword>
<sequence length="541" mass="60243">MSNYSILAPRSRLWIIDLGLLTVALSWGASYSLMQLIIQAGVTVPLFLMLRFALAVPFMFVGTRVRLNSFTRGEVINGIVFGVLLYAILTFETFGVKHTSAANAGFLIALSVVLVPFFERFIGKRKQSKFIYFTCFMSLAGGGMLSFTANGNIEFNQGDILILSAALIRGFQIFMFGRQTAGKDYSLINITLIELLVVAALGLVTIVLTEPTALQYIPEISISTWGLILFLSLLATAFAFLMQLYAAKITSPTRVGLILSLEPAFAAMFAITIMGETLGVLQAIGAGSLYVQPCWGALLKGSVMNEQPHIAMFHHAGGNAAALDVLEKHFSNFNVSKFEMPGRGRRRQEALLTDINKVIKDFFPQLPRHCPIIFMGHSLGAYVAYVMAKKYRFNDARQKSMLVVIGNEPIHCRQFFDLTESSEIAKHSLLNFANHFRQLPDWLQREPVLLKQFLQVLSADLQVANSISEEDSAALDDIPVLAFYGKEDPLFLFPPERWQECTLQPFRLEGISGGHFISDTQAREISELTMDFIRNNKVFNI</sequence>
<comment type="subcellular location">
    <subcellularLocation>
        <location evidence="1">Cell membrane</location>
        <topology evidence="1">Multi-pass membrane protein</topology>
    </subcellularLocation>
</comment>
<dbReference type="InterPro" id="IPR037185">
    <property type="entry name" value="EmrE-like"/>
</dbReference>
<dbReference type="PANTHER" id="PTHR42920">
    <property type="entry name" value="OS03G0707200 PROTEIN-RELATED"/>
    <property type="match status" value="1"/>
</dbReference>
<keyword evidence="9" id="KW-0560">Oxidoreductase</keyword>
<protein>
    <submittedName>
        <fullName evidence="9">Membrane protein</fullName>
        <ecNumber evidence="9">1.1.-.-</ecNumber>
    </submittedName>
</protein>
<dbReference type="AlphaFoldDB" id="A0A377LWH5"/>
<name>A0A377LWH5_ENTCL</name>
<evidence type="ECO:0000259" key="7">
    <source>
        <dbReference type="Pfam" id="PF00892"/>
    </source>
</evidence>
<dbReference type="InterPro" id="IPR001031">
    <property type="entry name" value="Thioesterase"/>
</dbReference>
<dbReference type="GO" id="GO:0016491">
    <property type="term" value="F:oxidoreductase activity"/>
    <property type="evidence" value="ECO:0007669"/>
    <property type="project" value="UniProtKB-KW"/>
</dbReference>
<feature type="transmembrane region" description="Helical" evidence="6">
    <location>
        <begin position="12"/>
        <end position="30"/>
    </location>
</feature>
<dbReference type="Pfam" id="PF00975">
    <property type="entry name" value="Thioesterase"/>
    <property type="match status" value="1"/>
</dbReference>
<feature type="transmembrane region" description="Helical" evidence="6">
    <location>
        <begin position="254"/>
        <end position="274"/>
    </location>
</feature>
<dbReference type="Proteomes" id="UP000255106">
    <property type="component" value="Unassembled WGS sequence"/>
</dbReference>
<feature type="transmembrane region" description="Helical" evidence="6">
    <location>
        <begin position="130"/>
        <end position="149"/>
    </location>
</feature>
<evidence type="ECO:0000256" key="4">
    <source>
        <dbReference type="ARBA" id="ARBA00022989"/>
    </source>
</evidence>
<feature type="transmembrane region" description="Helical" evidence="6">
    <location>
        <begin position="100"/>
        <end position="118"/>
    </location>
</feature>
<feature type="domain" description="Thioesterase" evidence="8">
    <location>
        <begin position="309"/>
        <end position="518"/>
    </location>
</feature>
<dbReference type="InterPro" id="IPR029058">
    <property type="entry name" value="AB_hydrolase_fold"/>
</dbReference>
<dbReference type="Gene3D" id="3.40.50.1820">
    <property type="entry name" value="alpha/beta hydrolase"/>
    <property type="match status" value="1"/>
</dbReference>
<dbReference type="SUPFAM" id="SSF103481">
    <property type="entry name" value="Multidrug resistance efflux transporter EmrE"/>
    <property type="match status" value="2"/>
</dbReference>
<evidence type="ECO:0000256" key="2">
    <source>
        <dbReference type="ARBA" id="ARBA00022475"/>
    </source>
</evidence>
<gene>
    <name evidence="9" type="primary">lgrE</name>
    <name evidence="9" type="ORF">NCTC10005_02554</name>
</gene>
<dbReference type="InterPro" id="IPR000620">
    <property type="entry name" value="EamA_dom"/>
</dbReference>
<dbReference type="PANTHER" id="PTHR42920:SF5">
    <property type="entry name" value="EAMA DOMAIN-CONTAINING PROTEIN"/>
    <property type="match status" value="1"/>
</dbReference>
<feature type="transmembrane region" description="Helical" evidence="6">
    <location>
        <begin position="75"/>
        <end position="94"/>
    </location>
</feature>
<feature type="transmembrane region" description="Helical" evidence="6">
    <location>
        <begin position="220"/>
        <end position="242"/>
    </location>
</feature>
<organism evidence="9 10">
    <name type="scientific">Enterobacter cloacae</name>
    <dbReference type="NCBI Taxonomy" id="550"/>
    <lineage>
        <taxon>Bacteria</taxon>
        <taxon>Pseudomonadati</taxon>
        <taxon>Pseudomonadota</taxon>
        <taxon>Gammaproteobacteria</taxon>
        <taxon>Enterobacterales</taxon>
        <taxon>Enterobacteriaceae</taxon>
        <taxon>Enterobacter</taxon>
        <taxon>Enterobacter cloacae complex</taxon>
    </lineage>
</organism>
<keyword evidence="2" id="KW-1003">Cell membrane</keyword>
<feature type="transmembrane region" description="Helical" evidence="6">
    <location>
        <begin position="36"/>
        <end position="63"/>
    </location>
</feature>
<keyword evidence="3 6" id="KW-0812">Transmembrane</keyword>
<dbReference type="EC" id="1.1.-.-" evidence="9"/>
<reference evidence="9 10" key="1">
    <citation type="submission" date="2018-06" db="EMBL/GenBank/DDBJ databases">
        <authorList>
            <consortium name="Pathogen Informatics"/>
            <person name="Doyle S."/>
        </authorList>
    </citation>
    <scope>NUCLEOTIDE SEQUENCE [LARGE SCALE GENOMIC DNA]</scope>
    <source>
        <strain evidence="9 10">NCTC10005</strain>
    </source>
</reference>
<dbReference type="Pfam" id="PF00892">
    <property type="entry name" value="EamA"/>
    <property type="match status" value="2"/>
</dbReference>
<accession>A0A377LWH5</accession>